<keyword evidence="2" id="KW-1185">Reference proteome</keyword>
<dbReference type="Proteomes" id="UP001519332">
    <property type="component" value="Unassembled WGS sequence"/>
</dbReference>
<dbReference type="EMBL" id="JAGINW010000001">
    <property type="protein sequence ID" value="MBP2328897.1"/>
    <property type="molecule type" value="Genomic_DNA"/>
</dbReference>
<accession>A0ABS4TWY4</accession>
<name>A0ABS4TWY4_9PSEU</name>
<comment type="caution">
    <text evidence="1">The sequence shown here is derived from an EMBL/GenBank/DDBJ whole genome shotgun (WGS) entry which is preliminary data.</text>
</comment>
<proteinExistence type="predicted"/>
<protein>
    <submittedName>
        <fullName evidence="1">Uncharacterized protein</fullName>
    </submittedName>
</protein>
<evidence type="ECO:0000313" key="1">
    <source>
        <dbReference type="EMBL" id="MBP2328897.1"/>
    </source>
</evidence>
<gene>
    <name evidence="1" type="ORF">JOF56_009282</name>
</gene>
<organism evidence="1 2">
    <name type="scientific">Kibdelosporangium banguiense</name>
    <dbReference type="NCBI Taxonomy" id="1365924"/>
    <lineage>
        <taxon>Bacteria</taxon>
        <taxon>Bacillati</taxon>
        <taxon>Actinomycetota</taxon>
        <taxon>Actinomycetes</taxon>
        <taxon>Pseudonocardiales</taxon>
        <taxon>Pseudonocardiaceae</taxon>
        <taxon>Kibdelosporangium</taxon>
    </lineage>
</organism>
<dbReference type="RefSeq" id="WP_245378676.1">
    <property type="nucleotide sequence ID" value="NZ_JAGINW010000001.1"/>
</dbReference>
<reference evidence="1 2" key="1">
    <citation type="submission" date="2021-03" db="EMBL/GenBank/DDBJ databases">
        <title>Sequencing the genomes of 1000 actinobacteria strains.</title>
        <authorList>
            <person name="Klenk H.-P."/>
        </authorList>
    </citation>
    <scope>NUCLEOTIDE SEQUENCE [LARGE SCALE GENOMIC DNA]</scope>
    <source>
        <strain evidence="1 2">DSM 46670</strain>
    </source>
</reference>
<evidence type="ECO:0000313" key="2">
    <source>
        <dbReference type="Proteomes" id="UP001519332"/>
    </source>
</evidence>
<sequence>MRGPGNGKPRECASYANRFVDNRLVSDHWNGKTKEWQLEPPGQLNAGEAGCAIPAGEQRVHVSGNTKG</sequence>